<dbReference type="PANTHER" id="PTHR32285">
    <property type="entry name" value="PROTEIN TRICHOME BIREFRINGENCE-LIKE 9-RELATED"/>
    <property type="match status" value="1"/>
</dbReference>
<keyword evidence="4" id="KW-0735">Signal-anchor</keyword>
<evidence type="ECO:0000313" key="11">
    <source>
        <dbReference type="Proteomes" id="UP001443914"/>
    </source>
</evidence>
<sequence length="355" mass="41474">MTSNYPNFFVFFVTFYLFNQIKGDSNNANNTCNIFEGNWVFDNNYPLYNSSVCSFLRQQFNCQKNGRPDNEYLKYRWQPIGCNLPRFDAKLFLEKYRGKKILFIGDSLSLNQWESLICMLHAGVPTAKYNVINRTPNFFFEFPEYKVTISMKWQQFIVDMEEEKSVGKVLKLESIKVGDAWKNYDLLIFDTWHWWFYKPPLQPWELIEMGNKTRIKDMDRIEAFKIAFETWSTWVDFQLDHSKTKVVYQGISSSHIKGRTFGKPKAKNCIGETKPVNGSKSPSTQARGIELVKNTMAQMENPFLFLDVSLLTRSRPDAHPMGFDGLRHTGKDCTHWCVAGVPDTWNLLLYASLFT</sequence>
<dbReference type="InterPro" id="IPR029962">
    <property type="entry name" value="TBL"/>
</dbReference>
<proteinExistence type="inferred from homology"/>
<keyword evidence="3" id="KW-0812">Transmembrane</keyword>
<keyword evidence="5" id="KW-1133">Transmembrane helix</keyword>
<name>A0AAW1HDT9_SAPOF</name>
<evidence type="ECO:0000256" key="5">
    <source>
        <dbReference type="ARBA" id="ARBA00022989"/>
    </source>
</evidence>
<dbReference type="GO" id="GO:0016413">
    <property type="term" value="F:O-acetyltransferase activity"/>
    <property type="evidence" value="ECO:0007669"/>
    <property type="project" value="InterPro"/>
</dbReference>
<keyword evidence="7" id="KW-0732">Signal</keyword>
<evidence type="ECO:0000256" key="1">
    <source>
        <dbReference type="ARBA" id="ARBA00004167"/>
    </source>
</evidence>
<keyword evidence="11" id="KW-1185">Reference proteome</keyword>
<dbReference type="InterPro" id="IPR026057">
    <property type="entry name" value="TBL_C"/>
</dbReference>
<reference evidence="10" key="1">
    <citation type="submission" date="2024-03" db="EMBL/GenBank/DDBJ databases">
        <title>WGS assembly of Saponaria officinalis var. Norfolk2.</title>
        <authorList>
            <person name="Jenkins J."/>
            <person name="Shu S."/>
            <person name="Grimwood J."/>
            <person name="Barry K."/>
            <person name="Goodstein D."/>
            <person name="Schmutz J."/>
            <person name="Leebens-Mack J."/>
            <person name="Osbourn A."/>
        </authorList>
    </citation>
    <scope>NUCLEOTIDE SEQUENCE [LARGE SCALE GENOMIC DNA]</scope>
    <source>
        <strain evidence="10">JIC</strain>
    </source>
</reference>
<evidence type="ECO:0000256" key="4">
    <source>
        <dbReference type="ARBA" id="ARBA00022968"/>
    </source>
</evidence>
<evidence type="ECO:0000256" key="7">
    <source>
        <dbReference type="SAM" id="SignalP"/>
    </source>
</evidence>
<evidence type="ECO:0000259" key="9">
    <source>
        <dbReference type="Pfam" id="PF14416"/>
    </source>
</evidence>
<feature type="signal peptide" evidence="7">
    <location>
        <begin position="1"/>
        <end position="23"/>
    </location>
</feature>
<dbReference type="EMBL" id="JBDFQZ010000012">
    <property type="protein sequence ID" value="KAK9674212.1"/>
    <property type="molecule type" value="Genomic_DNA"/>
</dbReference>
<evidence type="ECO:0000259" key="8">
    <source>
        <dbReference type="Pfam" id="PF13839"/>
    </source>
</evidence>
<dbReference type="Pfam" id="PF14416">
    <property type="entry name" value="PMR5N"/>
    <property type="match status" value="1"/>
</dbReference>
<feature type="domain" description="Trichome birefringence-like C-terminal" evidence="8">
    <location>
        <begin position="84"/>
        <end position="351"/>
    </location>
</feature>
<evidence type="ECO:0000256" key="3">
    <source>
        <dbReference type="ARBA" id="ARBA00022692"/>
    </source>
</evidence>
<comment type="subcellular location">
    <subcellularLocation>
        <location evidence="1">Membrane</location>
        <topology evidence="1">Single-pass membrane protein</topology>
    </subcellularLocation>
</comment>
<comment type="caution">
    <text evidence="10">The sequence shown here is derived from an EMBL/GenBank/DDBJ whole genome shotgun (WGS) entry which is preliminary data.</text>
</comment>
<dbReference type="GO" id="GO:0016020">
    <property type="term" value="C:membrane"/>
    <property type="evidence" value="ECO:0007669"/>
    <property type="project" value="UniProtKB-SubCell"/>
</dbReference>
<feature type="chain" id="PRO_5043878356" description="Trichome birefringence-like N-terminal domain-containing protein" evidence="7">
    <location>
        <begin position="24"/>
        <end position="355"/>
    </location>
</feature>
<gene>
    <name evidence="10" type="ORF">RND81_12G218700</name>
</gene>
<evidence type="ECO:0000313" key="10">
    <source>
        <dbReference type="EMBL" id="KAK9674212.1"/>
    </source>
</evidence>
<dbReference type="Pfam" id="PF13839">
    <property type="entry name" value="PC-Esterase"/>
    <property type="match status" value="1"/>
</dbReference>
<dbReference type="GO" id="GO:0005794">
    <property type="term" value="C:Golgi apparatus"/>
    <property type="evidence" value="ECO:0007669"/>
    <property type="project" value="TreeGrafter"/>
</dbReference>
<feature type="domain" description="Trichome birefringence-like N-terminal" evidence="9">
    <location>
        <begin position="31"/>
        <end position="83"/>
    </location>
</feature>
<accession>A0AAW1HDT9</accession>
<dbReference type="InterPro" id="IPR025846">
    <property type="entry name" value="TBL_N"/>
</dbReference>
<dbReference type="AlphaFoldDB" id="A0AAW1HDT9"/>
<keyword evidence="6" id="KW-0472">Membrane</keyword>
<evidence type="ECO:0000256" key="6">
    <source>
        <dbReference type="ARBA" id="ARBA00023136"/>
    </source>
</evidence>
<organism evidence="10 11">
    <name type="scientific">Saponaria officinalis</name>
    <name type="common">Common soapwort</name>
    <name type="synonym">Lychnis saponaria</name>
    <dbReference type="NCBI Taxonomy" id="3572"/>
    <lineage>
        <taxon>Eukaryota</taxon>
        <taxon>Viridiplantae</taxon>
        <taxon>Streptophyta</taxon>
        <taxon>Embryophyta</taxon>
        <taxon>Tracheophyta</taxon>
        <taxon>Spermatophyta</taxon>
        <taxon>Magnoliopsida</taxon>
        <taxon>eudicotyledons</taxon>
        <taxon>Gunneridae</taxon>
        <taxon>Pentapetalae</taxon>
        <taxon>Caryophyllales</taxon>
        <taxon>Caryophyllaceae</taxon>
        <taxon>Caryophylleae</taxon>
        <taxon>Saponaria</taxon>
    </lineage>
</organism>
<dbReference type="Proteomes" id="UP001443914">
    <property type="component" value="Unassembled WGS sequence"/>
</dbReference>
<dbReference type="PANTHER" id="PTHR32285:SF372">
    <property type="entry name" value="PROTEIN TRICHOME BIREFRINGENCE-LIKE 43"/>
    <property type="match status" value="1"/>
</dbReference>
<evidence type="ECO:0000256" key="2">
    <source>
        <dbReference type="ARBA" id="ARBA00007727"/>
    </source>
</evidence>
<evidence type="ECO:0008006" key="12">
    <source>
        <dbReference type="Google" id="ProtNLM"/>
    </source>
</evidence>
<protein>
    <recommendedName>
        <fullName evidence="12">Trichome birefringence-like N-terminal domain-containing protein</fullName>
    </recommendedName>
</protein>
<comment type="similarity">
    <text evidence="2">Belongs to the PC-esterase family. TBL subfamily.</text>
</comment>